<accession>A0AAV8VU80</accession>
<comment type="caution">
    <text evidence="5">The sequence shown here is derived from an EMBL/GenBank/DDBJ whole genome shotgun (WGS) entry which is preliminary data.</text>
</comment>
<dbReference type="AlphaFoldDB" id="A0AAV8VU80"/>
<evidence type="ECO:0000259" key="4">
    <source>
        <dbReference type="PROSITE" id="PS50102"/>
    </source>
</evidence>
<feature type="region of interest" description="Disordered" evidence="3">
    <location>
        <begin position="1"/>
        <end position="113"/>
    </location>
</feature>
<gene>
    <name evidence="5" type="ORF">NQ315_005591</name>
</gene>
<feature type="region of interest" description="Disordered" evidence="3">
    <location>
        <begin position="397"/>
        <end position="429"/>
    </location>
</feature>
<dbReference type="PROSITE" id="PS50102">
    <property type="entry name" value="RRM"/>
    <property type="match status" value="1"/>
</dbReference>
<feature type="compositionally biased region" description="Polar residues" evidence="3">
    <location>
        <begin position="444"/>
        <end position="453"/>
    </location>
</feature>
<evidence type="ECO:0000313" key="5">
    <source>
        <dbReference type="EMBL" id="KAJ8917542.1"/>
    </source>
</evidence>
<evidence type="ECO:0000256" key="2">
    <source>
        <dbReference type="PROSITE-ProRule" id="PRU00176"/>
    </source>
</evidence>
<name>A0AAV8VU80_9CUCU</name>
<dbReference type="Proteomes" id="UP001159042">
    <property type="component" value="Unassembled WGS sequence"/>
</dbReference>
<feature type="compositionally biased region" description="Acidic residues" evidence="3">
    <location>
        <begin position="633"/>
        <end position="649"/>
    </location>
</feature>
<dbReference type="InterPro" id="IPR012677">
    <property type="entry name" value="Nucleotide-bd_a/b_plait_sf"/>
</dbReference>
<protein>
    <recommendedName>
        <fullName evidence="4">RRM domain-containing protein</fullName>
    </recommendedName>
</protein>
<dbReference type="SMART" id="SM00360">
    <property type="entry name" value="RRM"/>
    <property type="match status" value="1"/>
</dbReference>
<dbReference type="SUPFAM" id="SSF54928">
    <property type="entry name" value="RNA-binding domain, RBD"/>
    <property type="match status" value="1"/>
</dbReference>
<dbReference type="EMBL" id="JANEYG010000033">
    <property type="protein sequence ID" value="KAJ8917542.1"/>
    <property type="molecule type" value="Genomic_DNA"/>
</dbReference>
<keyword evidence="6" id="KW-1185">Reference proteome</keyword>
<sequence>MGSNNYGAPFCFTQPPPNYNVNNTWNYNWPSHPGPNRSTPDIKYTLPPLPPGPPPPPPVPPPPSTARPPPPPATTTVRPPPTPPTNVRLQPQPLPVSTPDADHRAQGYYKNSSAQGTYRRKRYIFIDISSPAGGQFSATGQYAASAGYPSPAPYSSSVREMSNRIQKKSNKKRKKPLSQNIPQRKDWSVMDAKRALTIEKEYNKRHRNQSLIIKFPDLELNRDIVSQFHSSIDSVHFQQPSTPRFCFVTLKDSADPESVIKEINKIPFGQGYLVAEYKKDREDEINIGPEDIDPLTLYVGNLAQEVTKEHMVNTYPKQKRIDIGYAKKMKYTRYAFVSFKNVDDSIEAFCKTHATQMYSKSLIVRFRRLNGTVGMPGEPKPQMPQRNESVHEFQLNSINGHNNSDHNGVDNHNHSSDFESENCSTPNTAPWEMVDVSQWESDLSVSTDMSSVKQEPLDDSDYEEEEVKPTVRPYHSPFLPGDLNLALSMHKPKTMPETKKEKDGEEGFLSDSMVDENGDLAMTKSKQTGHVSLSQNINDGGGRQRTISVNSNNSDCVIIPPEKIKTEDAIKKEPDITTGTNMYNVLRYLHPRPVSGDNIPVEVKKEPPATVEVNDKSKDRDVPTTLTIKDEPADRDDETNYGDEDDSSGDSDFNFNHILSSIEARTKRLKKTVKK</sequence>
<keyword evidence="1 2" id="KW-0694">RNA-binding</keyword>
<evidence type="ECO:0000256" key="1">
    <source>
        <dbReference type="ARBA" id="ARBA00022884"/>
    </source>
</evidence>
<feature type="compositionally biased region" description="Basic and acidic residues" evidence="3">
    <location>
        <begin position="608"/>
        <end position="632"/>
    </location>
</feature>
<dbReference type="InterPro" id="IPR000504">
    <property type="entry name" value="RRM_dom"/>
</dbReference>
<feature type="region of interest" description="Disordered" evidence="3">
    <location>
        <begin position="608"/>
        <end position="654"/>
    </location>
</feature>
<feature type="compositionally biased region" description="Basic and acidic residues" evidence="3">
    <location>
        <begin position="403"/>
        <end position="417"/>
    </location>
</feature>
<feature type="compositionally biased region" description="Low complexity" evidence="3">
    <location>
        <begin position="19"/>
        <end position="30"/>
    </location>
</feature>
<evidence type="ECO:0000313" key="6">
    <source>
        <dbReference type="Proteomes" id="UP001159042"/>
    </source>
</evidence>
<reference evidence="5 6" key="1">
    <citation type="journal article" date="2023" name="Insect Mol. Biol.">
        <title>Genome sequencing provides insights into the evolution of gene families encoding plant cell wall-degrading enzymes in longhorned beetles.</title>
        <authorList>
            <person name="Shin N.R."/>
            <person name="Okamura Y."/>
            <person name="Kirsch R."/>
            <person name="Pauchet Y."/>
        </authorList>
    </citation>
    <scope>NUCLEOTIDE SEQUENCE [LARGE SCALE GENOMIC DNA]</scope>
    <source>
        <strain evidence="5">EAD_L_NR</strain>
    </source>
</reference>
<feature type="region of interest" description="Disordered" evidence="3">
    <location>
        <begin position="444"/>
        <end position="463"/>
    </location>
</feature>
<feature type="compositionally biased region" description="Low complexity" evidence="3">
    <location>
        <begin position="142"/>
        <end position="157"/>
    </location>
</feature>
<feature type="region of interest" description="Disordered" evidence="3">
    <location>
        <begin position="142"/>
        <end position="184"/>
    </location>
</feature>
<evidence type="ECO:0000256" key="3">
    <source>
        <dbReference type="SAM" id="MobiDB-lite"/>
    </source>
</evidence>
<dbReference type="Gene3D" id="3.30.70.330">
    <property type="match status" value="1"/>
</dbReference>
<dbReference type="CDD" id="cd00590">
    <property type="entry name" value="RRM_SF"/>
    <property type="match status" value="1"/>
</dbReference>
<dbReference type="InterPro" id="IPR035979">
    <property type="entry name" value="RBD_domain_sf"/>
</dbReference>
<feature type="compositionally biased region" description="Basic residues" evidence="3">
    <location>
        <begin position="165"/>
        <end position="176"/>
    </location>
</feature>
<proteinExistence type="predicted"/>
<organism evidence="5 6">
    <name type="scientific">Exocentrus adspersus</name>
    <dbReference type="NCBI Taxonomy" id="1586481"/>
    <lineage>
        <taxon>Eukaryota</taxon>
        <taxon>Metazoa</taxon>
        <taxon>Ecdysozoa</taxon>
        <taxon>Arthropoda</taxon>
        <taxon>Hexapoda</taxon>
        <taxon>Insecta</taxon>
        <taxon>Pterygota</taxon>
        <taxon>Neoptera</taxon>
        <taxon>Endopterygota</taxon>
        <taxon>Coleoptera</taxon>
        <taxon>Polyphaga</taxon>
        <taxon>Cucujiformia</taxon>
        <taxon>Chrysomeloidea</taxon>
        <taxon>Cerambycidae</taxon>
        <taxon>Lamiinae</taxon>
        <taxon>Acanthocinini</taxon>
        <taxon>Exocentrus</taxon>
    </lineage>
</organism>
<feature type="domain" description="RRM" evidence="4">
    <location>
        <begin position="295"/>
        <end position="369"/>
    </location>
</feature>
<feature type="compositionally biased region" description="Pro residues" evidence="3">
    <location>
        <begin position="47"/>
        <end position="84"/>
    </location>
</feature>
<dbReference type="GO" id="GO:0003723">
    <property type="term" value="F:RNA binding"/>
    <property type="evidence" value="ECO:0007669"/>
    <property type="project" value="UniProtKB-UniRule"/>
</dbReference>